<dbReference type="Proteomes" id="UP001381693">
    <property type="component" value="Unassembled WGS sequence"/>
</dbReference>
<evidence type="ECO:0000313" key="3">
    <source>
        <dbReference type="Proteomes" id="UP001381693"/>
    </source>
</evidence>
<feature type="non-terminal residue" evidence="2">
    <location>
        <position position="53"/>
    </location>
</feature>
<proteinExistence type="predicted"/>
<protein>
    <submittedName>
        <fullName evidence="2">Uncharacterized protein</fullName>
    </submittedName>
</protein>
<keyword evidence="3" id="KW-1185">Reference proteome</keyword>
<dbReference type="AlphaFoldDB" id="A0AAN9A498"/>
<organism evidence="2 3">
    <name type="scientific">Halocaridina rubra</name>
    <name type="common">Hawaiian red shrimp</name>
    <dbReference type="NCBI Taxonomy" id="373956"/>
    <lineage>
        <taxon>Eukaryota</taxon>
        <taxon>Metazoa</taxon>
        <taxon>Ecdysozoa</taxon>
        <taxon>Arthropoda</taxon>
        <taxon>Crustacea</taxon>
        <taxon>Multicrustacea</taxon>
        <taxon>Malacostraca</taxon>
        <taxon>Eumalacostraca</taxon>
        <taxon>Eucarida</taxon>
        <taxon>Decapoda</taxon>
        <taxon>Pleocyemata</taxon>
        <taxon>Caridea</taxon>
        <taxon>Atyoidea</taxon>
        <taxon>Atyidae</taxon>
        <taxon>Halocaridina</taxon>
    </lineage>
</organism>
<feature type="compositionally biased region" description="Basic and acidic residues" evidence="1">
    <location>
        <begin position="43"/>
        <end position="53"/>
    </location>
</feature>
<evidence type="ECO:0000256" key="1">
    <source>
        <dbReference type="SAM" id="MobiDB-lite"/>
    </source>
</evidence>
<comment type="caution">
    <text evidence="2">The sequence shown here is derived from an EMBL/GenBank/DDBJ whole genome shotgun (WGS) entry which is preliminary data.</text>
</comment>
<dbReference type="EMBL" id="JAXCGZ010011570">
    <property type="protein sequence ID" value="KAK7074483.1"/>
    <property type="molecule type" value="Genomic_DNA"/>
</dbReference>
<evidence type="ECO:0000313" key="2">
    <source>
        <dbReference type="EMBL" id="KAK7074483.1"/>
    </source>
</evidence>
<accession>A0AAN9A498</accession>
<sequence>MTRKNPYTNFFFVLCVVFISSSICTGGLLTKTIHNGNDNSSNKYDEDKPVGDK</sequence>
<gene>
    <name evidence="2" type="ORF">SK128_006454</name>
</gene>
<feature type="compositionally biased region" description="Polar residues" evidence="1">
    <location>
        <begin position="33"/>
        <end position="42"/>
    </location>
</feature>
<reference evidence="2 3" key="1">
    <citation type="submission" date="2023-11" db="EMBL/GenBank/DDBJ databases">
        <title>Halocaridina rubra genome assembly.</title>
        <authorList>
            <person name="Smith C."/>
        </authorList>
    </citation>
    <scope>NUCLEOTIDE SEQUENCE [LARGE SCALE GENOMIC DNA]</scope>
    <source>
        <strain evidence="2">EP-1</strain>
        <tissue evidence="2">Whole</tissue>
    </source>
</reference>
<name>A0AAN9A498_HALRR</name>
<feature type="region of interest" description="Disordered" evidence="1">
    <location>
        <begin position="33"/>
        <end position="53"/>
    </location>
</feature>